<protein>
    <submittedName>
        <fullName evidence="1">Uncharacterized protein</fullName>
    </submittedName>
</protein>
<dbReference type="Proteomes" id="UP001180536">
    <property type="component" value="Unassembled WGS sequence"/>
</dbReference>
<gene>
    <name evidence="1" type="ORF">J2X16_001225</name>
</gene>
<sequence>MDYRTLLLAPLAALVLSVSATTPLRLPSGWLEHNTFLFSEATLSASKGYEIGIDPASDAAGSPSLTVRFVTPTKPWVVDMGAAHQLLSGYAGQRLRLSGQLRADAVKGWAGLFLGRGAWGQLDRIVAAGPGAEALLPAGTAVAPDGDWHEVSVVFDVPADAAQTILGLALVGEGQVWARNLQFQVVGAEVPTTPTTIGVDLQSARRADAEHMAQMAKKPPSPLLNAALD</sequence>
<evidence type="ECO:0000313" key="1">
    <source>
        <dbReference type="EMBL" id="MDR7295886.1"/>
    </source>
</evidence>
<dbReference type="Gene3D" id="2.60.120.260">
    <property type="entry name" value="Galactose-binding domain-like"/>
    <property type="match status" value="1"/>
</dbReference>
<comment type="caution">
    <text evidence="1">The sequence shown here is derived from an EMBL/GenBank/DDBJ whole genome shotgun (WGS) entry which is preliminary data.</text>
</comment>
<accession>A0ABU1Z5I4</accession>
<dbReference type="EMBL" id="JAVDXQ010000002">
    <property type="protein sequence ID" value="MDR7295886.1"/>
    <property type="molecule type" value="Genomic_DNA"/>
</dbReference>
<name>A0ABU1Z5I4_9BURK</name>
<proteinExistence type="predicted"/>
<evidence type="ECO:0000313" key="2">
    <source>
        <dbReference type="Proteomes" id="UP001180536"/>
    </source>
</evidence>
<reference evidence="1 2" key="1">
    <citation type="submission" date="2023-07" db="EMBL/GenBank/DDBJ databases">
        <title>Sorghum-associated microbial communities from plants grown in Nebraska, USA.</title>
        <authorList>
            <person name="Schachtman D."/>
        </authorList>
    </citation>
    <scope>NUCLEOTIDE SEQUENCE [LARGE SCALE GENOMIC DNA]</scope>
    <source>
        <strain evidence="1 2">BE310</strain>
    </source>
</reference>
<keyword evidence="2" id="KW-1185">Reference proteome</keyword>
<dbReference type="RefSeq" id="WP_056873674.1">
    <property type="nucleotide sequence ID" value="NZ_JAVDXQ010000002.1"/>
</dbReference>
<organism evidence="1 2">
    <name type="scientific">Pelomonas aquatica</name>
    <dbReference type="NCBI Taxonomy" id="431058"/>
    <lineage>
        <taxon>Bacteria</taxon>
        <taxon>Pseudomonadati</taxon>
        <taxon>Pseudomonadota</taxon>
        <taxon>Betaproteobacteria</taxon>
        <taxon>Burkholderiales</taxon>
        <taxon>Sphaerotilaceae</taxon>
        <taxon>Roseateles</taxon>
    </lineage>
</organism>